<organism evidence="3 4">
    <name type="scientific">Niabella digestorum</name>
    <dbReference type="NCBI Taxonomy" id="3117701"/>
    <lineage>
        <taxon>Bacteria</taxon>
        <taxon>Pseudomonadati</taxon>
        <taxon>Bacteroidota</taxon>
        <taxon>Chitinophagia</taxon>
        <taxon>Chitinophagales</taxon>
        <taxon>Chitinophagaceae</taxon>
        <taxon>Niabella</taxon>
    </lineage>
</organism>
<evidence type="ECO:0000313" key="4">
    <source>
        <dbReference type="Proteomes" id="UP001357452"/>
    </source>
</evidence>
<accession>A0ABU7RHI2</accession>
<reference evidence="3 4" key="1">
    <citation type="submission" date="2024-01" db="EMBL/GenBank/DDBJ databases">
        <title>Niabella digestum sp. nov., isolated from waste digestion system.</title>
        <authorList>
            <person name="Zhang L."/>
        </authorList>
    </citation>
    <scope>NUCLEOTIDE SEQUENCE [LARGE SCALE GENOMIC DNA]</scope>
    <source>
        <strain evidence="3 4">A18</strain>
    </source>
</reference>
<feature type="signal peptide" evidence="1">
    <location>
        <begin position="1"/>
        <end position="19"/>
    </location>
</feature>
<evidence type="ECO:0000313" key="3">
    <source>
        <dbReference type="EMBL" id="MEE6187455.1"/>
    </source>
</evidence>
<dbReference type="SUPFAM" id="SSF50156">
    <property type="entry name" value="PDZ domain-like"/>
    <property type="match status" value="1"/>
</dbReference>
<dbReference type="Pfam" id="PF13650">
    <property type="entry name" value="Asp_protease_2"/>
    <property type="match status" value="1"/>
</dbReference>
<keyword evidence="3" id="KW-0378">Hydrolase</keyword>
<comment type="caution">
    <text evidence="3">The sequence shown here is derived from an EMBL/GenBank/DDBJ whole genome shotgun (WGS) entry which is preliminary data.</text>
</comment>
<dbReference type="InterPro" id="IPR036034">
    <property type="entry name" value="PDZ_sf"/>
</dbReference>
<feature type="chain" id="PRO_5046984849" evidence="1">
    <location>
        <begin position="20"/>
        <end position="428"/>
    </location>
</feature>
<dbReference type="PROSITE" id="PS50106">
    <property type="entry name" value="PDZ"/>
    <property type="match status" value="1"/>
</dbReference>
<dbReference type="InterPro" id="IPR021109">
    <property type="entry name" value="Peptidase_aspartic_dom_sf"/>
</dbReference>
<dbReference type="InterPro" id="IPR041489">
    <property type="entry name" value="PDZ_6"/>
</dbReference>
<dbReference type="Gene3D" id="2.40.70.10">
    <property type="entry name" value="Acid Proteases"/>
    <property type="match status" value="2"/>
</dbReference>
<sequence length="428" mass="48657">MKILFTSLPLIVLFFRVAAQDSFEEPSSQELTTIKFIQFTGGVICFKALLDDKKDSLLFILDTGSGGISLDSTTVRELGIEPPAPERLVRGVGGVQKVGVLKNRKLTVNGLEIDSLNFHVVDYEILSALYGEKIDGIVGYAVLSRFILKIDYEKQEITFCSNGSIKYPRGGYLLQPQLNTLPYLQSQVKDHVKRQFYYLYDIGAGLTVLFSKKYMEDSAFLKKKRRKYLKQGEGLGGKVDMYISVMKKLRIGPYKFRYVPLNIFDDTHNITSYPTYGGLIGNDIFRRFNCILNYNKKEIYITPNKFFRDPFDYAYSGLELYLIDGRPIIGDIPNGSPADRAGLKAGDEVIAVNNRFGMTLNEMKQMLQSTYGIINILIRRNNELQMKKMKIINILNGKYISNQSIPNTFREKIRIKSGSDLYTTPPLE</sequence>
<keyword evidence="1" id="KW-0732">Signal</keyword>
<protein>
    <submittedName>
        <fullName evidence="3">Aspartyl protease family protein</fullName>
    </submittedName>
</protein>
<feature type="domain" description="PDZ" evidence="2">
    <location>
        <begin position="317"/>
        <end position="382"/>
    </location>
</feature>
<dbReference type="InterPro" id="IPR001478">
    <property type="entry name" value="PDZ"/>
</dbReference>
<dbReference type="RefSeq" id="WP_330974863.1">
    <property type="nucleotide sequence ID" value="NZ_JAZGLY010000004.1"/>
</dbReference>
<proteinExistence type="predicted"/>
<dbReference type="Pfam" id="PF17820">
    <property type="entry name" value="PDZ_6"/>
    <property type="match status" value="1"/>
</dbReference>
<evidence type="ECO:0000256" key="1">
    <source>
        <dbReference type="SAM" id="SignalP"/>
    </source>
</evidence>
<dbReference type="SUPFAM" id="SSF50630">
    <property type="entry name" value="Acid proteases"/>
    <property type="match status" value="1"/>
</dbReference>
<dbReference type="SMART" id="SM00228">
    <property type="entry name" value="PDZ"/>
    <property type="match status" value="1"/>
</dbReference>
<evidence type="ECO:0000259" key="2">
    <source>
        <dbReference type="PROSITE" id="PS50106"/>
    </source>
</evidence>
<dbReference type="GO" id="GO:0006508">
    <property type="term" value="P:proteolysis"/>
    <property type="evidence" value="ECO:0007669"/>
    <property type="project" value="UniProtKB-KW"/>
</dbReference>
<dbReference type="Proteomes" id="UP001357452">
    <property type="component" value="Unassembled WGS sequence"/>
</dbReference>
<dbReference type="GO" id="GO:0008233">
    <property type="term" value="F:peptidase activity"/>
    <property type="evidence" value="ECO:0007669"/>
    <property type="project" value="UniProtKB-KW"/>
</dbReference>
<gene>
    <name evidence="3" type="ORF">V2H41_09230</name>
</gene>
<keyword evidence="4" id="KW-1185">Reference proteome</keyword>
<dbReference type="EMBL" id="JAZGLY010000004">
    <property type="protein sequence ID" value="MEE6187455.1"/>
    <property type="molecule type" value="Genomic_DNA"/>
</dbReference>
<keyword evidence="3" id="KW-0645">Protease</keyword>
<name>A0ABU7RHI2_9BACT</name>
<dbReference type="Gene3D" id="2.30.42.10">
    <property type="match status" value="1"/>
</dbReference>